<keyword evidence="2" id="KW-1185">Reference proteome</keyword>
<protein>
    <recommendedName>
        <fullName evidence="3">Low-complexity protein</fullName>
    </recommendedName>
</protein>
<dbReference type="PANTHER" id="PTHR14136">
    <property type="entry name" value="BTB_POZ DOMAIN-CONTAINING PROTEIN KCTD9"/>
    <property type="match status" value="1"/>
</dbReference>
<dbReference type="InterPro" id="IPR001646">
    <property type="entry name" value="5peptide_repeat"/>
</dbReference>
<dbReference type="Proteomes" id="UP000265618">
    <property type="component" value="Unassembled WGS sequence"/>
</dbReference>
<proteinExistence type="predicted"/>
<evidence type="ECO:0000313" key="2">
    <source>
        <dbReference type="Proteomes" id="UP000265618"/>
    </source>
</evidence>
<dbReference type="Gene3D" id="2.160.20.80">
    <property type="entry name" value="E3 ubiquitin-protein ligase SopA"/>
    <property type="match status" value="4"/>
</dbReference>
<dbReference type="AlphaFoldDB" id="A0A391P5P6"/>
<dbReference type="PROSITE" id="PS51257">
    <property type="entry name" value="PROKAR_LIPOPROTEIN"/>
    <property type="match status" value="1"/>
</dbReference>
<evidence type="ECO:0000313" key="1">
    <source>
        <dbReference type="EMBL" id="GCA63482.1"/>
    </source>
</evidence>
<evidence type="ECO:0008006" key="3">
    <source>
        <dbReference type="Google" id="ProtNLM"/>
    </source>
</evidence>
<sequence length="924" mass="97676">MDHCVRGHSLLWVSREREVDMSCHVMSCHMTTLSCLDLSPLIDTPQLTLGSDTIPSSRIFSWGLKRRKPPATIRCPLSSGCIDITLATDLSLLGLAFYGPANGWNTVVKAPKGVCTLPAETGTPLYYKDSVYACVQGQLVRVDLSALKVERLSLALCAQPQLSLNRDALVLNTPTGSRMYPLSPAVMAGEYPVERTPFGNVVGSVVGAAVVAGVGEVGGRCFDVTRSVWTSLGQEYAGDLDTVEHVRHSVKSIKQLDRMLASGVAERVDVTCTDGTMSTLCPIQCIENRQLHDWTFTNCSFASLCGASITNSRFINCSFKGANLAHTSVTSCTLTDCRLDGAALEGSVLTDVVFGDGCSMVGCGLAKASLTAVSLCGVPLTNCDLSEASFKEVDIAGCDVTGVSLSGHDLSHTRGLSNTMLHQSLSVTGVNLSGHNMASWDLSRLDLTSAVFDRTDLSGADLTGACLEGVSFERSTFTSACLRGVSGLRATHLQQVRSVVGIVLTGQRLAGWDLTGLDLTEARLTGCDLSDTNLSGSCLKDVDMTDAVLSGATLTDATGLECSQLISARCVTGIDVSGLNMEGWDLCTLDVRAADFSDVQLKNASLPASIFAARNVTQSQLRSGSFTRSRFCDTDLTKRNLSGLCLSGSNLADTRLVRCDLSQTDVTGANMTGTILTGANLRGVVGLSDTQLHSAASVTRAVFVGLNLAHRDLSTINFQSADFTNADLSGADLTGCNLDGACLKGATLTGATLTGVNGFGETQLQSVAGMTGANLSGLDLSGMDLMSVSLRDTDLRECNLTGTVLSAHCGAIVPFSTVPSFDRPVERMPYDTYSSVTLIVPALEGLKWCLSMSGRLELGWETRKLHRCKGTGALLHCKRSGTTIKLSGPVGSASVRCTPGMEARVELRMYERDPRSGSTVVVEM</sequence>
<gene>
    <name evidence="1" type="ORF">KIPB_010202</name>
</gene>
<name>A0A391P5P6_9EUKA</name>
<dbReference type="SUPFAM" id="SSF141571">
    <property type="entry name" value="Pentapeptide repeat-like"/>
    <property type="match status" value="4"/>
</dbReference>
<dbReference type="EMBL" id="BDIP01003716">
    <property type="protein sequence ID" value="GCA63482.1"/>
    <property type="molecule type" value="Genomic_DNA"/>
</dbReference>
<organism evidence="1 2">
    <name type="scientific">Kipferlia bialata</name>
    <dbReference type="NCBI Taxonomy" id="797122"/>
    <lineage>
        <taxon>Eukaryota</taxon>
        <taxon>Metamonada</taxon>
        <taxon>Carpediemonas-like organisms</taxon>
        <taxon>Kipferlia</taxon>
    </lineage>
</organism>
<comment type="caution">
    <text evidence="1">The sequence shown here is derived from an EMBL/GenBank/DDBJ whole genome shotgun (WGS) entry which is preliminary data.</text>
</comment>
<dbReference type="PANTHER" id="PTHR14136:SF17">
    <property type="entry name" value="BTB_POZ DOMAIN-CONTAINING PROTEIN KCTD9"/>
    <property type="match status" value="1"/>
</dbReference>
<dbReference type="OrthoDB" id="2414723at2759"/>
<dbReference type="InterPro" id="IPR051082">
    <property type="entry name" value="Pentapeptide-BTB/POZ_domain"/>
</dbReference>
<accession>A0A391P5P6</accession>
<dbReference type="Pfam" id="PF00805">
    <property type="entry name" value="Pentapeptide"/>
    <property type="match status" value="7"/>
</dbReference>
<reference evidence="1 2" key="1">
    <citation type="journal article" date="2018" name="PLoS ONE">
        <title>The draft genome of Kipferlia bialata reveals reductive genome evolution in fornicate parasites.</title>
        <authorList>
            <person name="Tanifuji G."/>
            <person name="Takabayashi S."/>
            <person name="Kume K."/>
            <person name="Takagi M."/>
            <person name="Nakayama T."/>
            <person name="Kamikawa R."/>
            <person name="Inagaki Y."/>
            <person name="Hashimoto T."/>
        </authorList>
    </citation>
    <scope>NUCLEOTIDE SEQUENCE [LARGE SCALE GENOMIC DNA]</scope>
    <source>
        <strain evidence="1">NY0173</strain>
    </source>
</reference>